<evidence type="ECO:0000313" key="4">
    <source>
        <dbReference type="Proteomes" id="UP000327493"/>
    </source>
</evidence>
<comment type="caution">
    <text evidence="3">The sequence shown here is derived from an EMBL/GenBank/DDBJ whole genome shotgun (WGS) entry which is preliminary data.</text>
</comment>
<dbReference type="SUPFAM" id="SSF52540">
    <property type="entry name" value="P-loop containing nucleoside triphosphate hydrolases"/>
    <property type="match status" value="1"/>
</dbReference>
<accession>A0A5J5CYR5</accession>
<dbReference type="InterPro" id="IPR036961">
    <property type="entry name" value="Kinesin_motor_dom_sf"/>
</dbReference>
<proteinExistence type="predicted"/>
<gene>
    <name evidence="3" type="ORF">FQN60_016500</name>
</gene>
<evidence type="ECO:0000256" key="1">
    <source>
        <dbReference type="ARBA" id="ARBA00022741"/>
    </source>
</evidence>
<evidence type="ECO:0000256" key="2">
    <source>
        <dbReference type="ARBA" id="ARBA00022840"/>
    </source>
</evidence>
<dbReference type="AlphaFoldDB" id="A0A5J5CYR5"/>
<keyword evidence="4" id="KW-1185">Reference proteome</keyword>
<keyword evidence="2" id="KW-0067">ATP-binding</keyword>
<sequence>MHHSSNRGVEDMVALEDLHDGAIMHNLFLRYQQRHIYVSFLHAQPHTASEMLSNPDGPGGWGSRWDSDAPRGGKIYSRGFGEVGRVLGATEKKMDPIVSPGLPFPRYPSDLQRGRWTFQKTEASVTTLCI</sequence>
<evidence type="ECO:0000313" key="3">
    <source>
        <dbReference type="EMBL" id="KAA8587638.1"/>
    </source>
</evidence>
<keyword evidence="1" id="KW-0547">Nucleotide-binding</keyword>
<name>A0A5J5CYR5_9PERO</name>
<dbReference type="Proteomes" id="UP000327493">
    <property type="component" value="Chromosome 12"/>
</dbReference>
<feature type="non-terminal residue" evidence="3">
    <location>
        <position position="130"/>
    </location>
</feature>
<dbReference type="EMBL" id="VOFY01000012">
    <property type="protein sequence ID" value="KAA8587638.1"/>
    <property type="molecule type" value="Genomic_DNA"/>
</dbReference>
<protein>
    <submittedName>
        <fullName evidence="3">Uncharacterized protein</fullName>
    </submittedName>
</protein>
<dbReference type="InterPro" id="IPR027417">
    <property type="entry name" value="P-loop_NTPase"/>
</dbReference>
<organism evidence="3 4">
    <name type="scientific">Etheostoma spectabile</name>
    <name type="common">orangethroat darter</name>
    <dbReference type="NCBI Taxonomy" id="54343"/>
    <lineage>
        <taxon>Eukaryota</taxon>
        <taxon>Metazoa</taxon>
        <taxon>Chordata</taxon>
        <taxon>Craniata</taxon>
        <taxon>Vertebrata</taxon>
        <taxon>Euteleostomi</taxon>
        <taxon>Actinopterygii</taxon>
        <taxon>Neopterygii</taxon>
        <taxon>Teleostei</taxon>
        <taxon>Neoteleostei</taxon>
        <taxon>Acanthomorphata</taxon>
        <taxon>Eupercaria</taxon>
        <taxon>Perciformes</taxon>
        <taxon>Percoidei</taxon>
        <taxon>Percidae</taxon>
        <taxon>Etheostomatinae</taxon>
        <taxon>Etheostoma</taxon>
    </lineage>
</organism>
<dbReference type="Gene3D" id="3.40.850.10">
    <property type="entry name" value="Kinesin motor domain"/>
    <property type="match status" value="1"/>
</dbReference>
<dbReference type="GO" id="GO:0005524">
    <property type="term" value="F:ATP binding"/>
    <property type="evidence" value="ECO:0007669"/>
    <property type="project" value="UniProtKB-KW"/>
</dbReference>
<reference evidence="3 4" key="1">
    <citation type="submission" date="2019-08" db="EMBL/GenBank/DDBJ databases">
        <title>A chromosome-level genome assembly, high-density linkage maps, and genome scans reveal the genomic architecture of hybrid incompatibilities underlying speciation via character displacement in darters (Percidae: Etheostominae).</title>
        <authorList>
            <person name="Moran R.L."/>
            <person name="Catchen J.M."/>
            <person name="Fuller R.C."/>
        </authorList>
    </citation>
    <scope>NUCLEOTIDE SEQUENCE [LARGE SCALE GENOMIC DNA]</scope>
    <source>
        <strain evidence="3">EspeVRDwgs_2016</strain>
        <tissue evidence="3">Muscle</tissue>
    </source>
</reference>